<evidence type="ECO:0000313" key="1">
    <source>
        <dbReference type="EMBL" id="QPB85719.1"/>
    </source>
</evidence>
<sequence length="691" mass="76230">MLNSTQQKFCAAALTLALLSACGGGSDSNTSTPDPGNGGIQPPDKVPDLSTGEASAKKLRKANASDFSTYLKNGVYLVQGTTAHQDSDEVADSPVADAATPEYSSTNVQEQAVDESDRVKYDGAHLYIANTADFQAAEGEHKQSVRILKREESGELGSSNTLVTSTDYYARQQLYLQEGSLAVVLSNDKFGFFIEPAVASDVVDTSMPYLYSRDFALTLADVKDPSQGNITHQLRFDGELIDSRVIGDSLYLISEFSASFDGFAQDGEDLELANYQKITETDIAELLPKVTDLKTGTERPLVDPATCYMPDEASELNGYHRITSVTRVSLSDPGSLTTTCIASRTEGIYMSQNNVYLYGYYYESEEVTFNDSIQTVIHQFKLAEDAVNYAASGKVAGRLGSSNRNLRFSEHEGVLRVVTSRFTEENGRLHRLYLLENTGDDLTVISQLPNETRTTPIGKVSENGLVEEDIYAVRFFGDKAYIVTFRQIDPLYVLDLADKNDPKITGALEIPGYSAYLHPVSEDLLIGIGQNVQDWFLDGPLEVDDEVGAKVSLFDVSDISAPSLVDEKVFSGGFSPVEFDYHAFSYLKHSDQVFRMTLPVESWLTENDSDNTVNWYKRNELAAFEVHTGETPKLQYMGSSVPQQQPDVEVSPYIWAGDDRGVLHGDHIYYVHGNFVWSSLWQTPQITTGPF</sequence>
<gene>
    <name evidence="1" type="ORF">CWC22_022190</name>
</gene>
<evidence type="ECO:0008006" key="3">
    <source>
        <dbReference type="Google" id="ProtNLM"/>
    </source>
</evidence>
<reference evidence="1 2" key="1">
    <citation type="submission" date="2019-10" db="EMBL/GenBank/DDBJ databases">
        <title>Pseudoalteromonas rubra S4059.</title>
        <authorList>
            <person name="Paulsen S."/>
            <person name="Wang X."/>
        </authorList>
    </citation>
    <scope>NUCLEOTIDE SEQUENCE [LARGE SCALE GENOMIC DNA]</scope>
    <source>
        <strain evidence="1 2">S4059</strain>
    </source>
</reference>
<accession>A0A5S3UVR2</accession>
<organism evidence="1 2">
    <name type="scientific">Pseudoalteromonas rubra</name>
    <dbReference type="NCBI Taxonomy" id="43658"/>
    <lineage>
        <taxon>Bacteria</taxon>
        <taxon>Pseudomonadati</taxon>
        <taxon>Pseudomonadota</taxon>
        <taxon>Gammaproteobacteria</taxon>
        <taxon>Alteromonadales</taxon>
        <taxon>Pseudoalteromonadaceae</taxon>
        <taxon>Pseudoalteromonas</taxon>
    </lineage>
</organism>
<dbReference type="Proteomes" id="UP000305729">
    <property type="component" value="Chromosome 2"/>
</dbReference>
<dbReference type="EMBL" id="CP045430">
    <property type="protein sequence ID" value="QPB85719.1"/>
    <property type="molecule type" value="Genomic_DNA"/>
</dbReference>
<dbReference type="STRING" id="43658.AT705_24030"/>
<dbReference type="Pfam" id="PF09826">
    <property type="entry name" value="Beta_propel"/>
    <property type="match status" value="1"/>
</dbReference>
<dbReference type="AlphaFoldDB" id="A0A5S3UVR2"/>
<dbReference type="InterPro" id="IPR019198">
    <property type="entry name" value="Beta_propeller_containing"/>
</dbReference>
<proteinExistence type="predicted"/>
<protein>
    <recommendedName>
        <fullName evidence="3">Beta-propeller domain-containing protein</fullName>
    </recommendedName>
</protein>
<name>A0A5S3UVR2_9GAMM</name>
<evidence type="ECO:0000313" key="2">
    <source>
        <dbReference type="Proteomes" id="UP000305729"/>
    </source>
</evidence>
<dbReference type="RefSeq" id="WP_138538402.1">
    <property type="nucleotide sequence ID" value="NZ_CP045430.1"/>
</dbReference>